<name>A0A6J4LPV0_9ACTN</name>
<gene>
    <name evidence="3" type="ORF">AVDCRST_MAG16-1683</name>
</gene>
<accession>A0A6J4LPV0</accession>
<feature type="region of interest" description="Disordered" evidence="1">
    <location>
        <begin position="1"/>
        <end position="48"/>
    </location>
</feature>
<feature type="transmembrane region" description="Helical" evidence="2">
    <location>
        <begin position="225"/>
        <end position="243"/>
    </location>
</feature>
<keyword evidence="2" id="KW-1133">Transmembrane helix</keyword>
<evidence type="ECO:0000313" key="3">
    <source>
        <dbReference type="EMBL" id="CAA9338182.1"/>
    </source>
</evidence>
<sequence>MPVTDDGTEPSTDGGAADRSSPAVDVHARDWARTRTSDATAPPPPAEAAAVEAVAAAAVAEVRSAEPDVPPSSYDASPKAAVRVPGAPRRAPLVVQGLLPALAAALLAAAAVGGEWPLTAAVVALQVALVLAVLAVLGAPAARGAAVVAVAAALAADVVVVLDDGAVDRLSGVVGLALVVSLLHQLVRSGRSRVTESLADTLLAVVVSVAAACLLAVRHTDGGDALLLAALATAAGTLLAGRLTDRLLLRPVLAVGATRGWPGLLVGLLAGLAAAVLVADLTAGELSPSAAALLGLVVAVAAVTADLAVDLGAAELRPGRRDARRAAALQPTAALLPLAVLGPLVLLAGRLVLS</sequence>
<feature type="transmembrane region" description="Helical" evidence="2">
    <location>
        <begin position="264"/>
        <end position="284"/>
    </location>
</feature>
<keyword evidence="2" id="KW-0812">Transmembrane</keyword>
<organism evidence="3">
    <name type="scientific">uncultured Frankineae bacterium</name>
    <dbReference type="NCBI Taxonomy" id="437475"/>
    <lineage>
        <taxon>Bacteria</taxon>
        <taxon>Bacillati</taxon>
        <taxon>Actinomycetota</taxon>
        <taxon>Actinomycetes</taxon>
        <taxon>Frankiales</taxon>
        <taxon>environmental samples</taxon>
    </lineage>
</organism>
<proteinExistence type="predicted"/>
<dbReference type="AlphaFoldDB" id="A0A6J4LPV0"/>
<protein>
    <submittedName>
        <fullName evidence="3">Uncharacterized protein</fullName>
    </submittedName>
</protein>
<feature type="transmembrane region" description="Helical" evidence="2">
    <location>
        <begin position="290"/>
        <end position="313"/>
    </location>
</feature>
<feature type="compositionally biased region" description="Basic and acidic residues" evidence="1">
    <location>
        <begin position="26"/>
        <end position="36"/>
    </location>
</feature>
<evidence type="ECO:0000256" key="1">
    <source>
        <dbReference type="SAM" id="MobiDB-lite"/>
    </source>
</evidence>
<evidence type="ECO:0000256" key="2">
    <source>
        <dbReference type="SAM" id="Phobius"/>
    </source>
</evidence>
<feature type="transmembrane region" description="Helical" evidence="2">
    <location>
        <begin position="144"/>
        <end position="163"/>
    </location>
</feature>
<feature type="transmembrane region" description="Helical" evidence="2">
    <location>
        <begin position="93"/>
        <end position="112"/>
    </location>
</feature>
<feature type="transmembrane region" description="Helical" evidence="2">
    <location>
        <begin position="118"/>
        <end position="137"/>
    </location>
</feature>
<dbReference type="EMBL" id="CADCUE010000148">
    <property type="protein sequence ID" value="CAA9338182.1"/>
    <property type="molecule type" value="Genomic_DNA"/>
</dbReference>
<reference evidence="3" key="1">
    <citation type="submission" date="2020-02" db="EMBL/GenBank/DDBJ databases">
        <authorList>
            <person name="Meier V. D."/>
        </authorList>
    </citation>
    <scope>NUCLEOTIDE SEQUENCE</scope>
    <source>
        <strain evidence="3">AVDCRST_MAG16</strain>
    </source>
</reference>
<feature type="transmembrane region" description="Helical" evidence="2">
    <location>
        <begin position="199"/>
        <end position="219"/>
    </location>
</feature>
<keyword evidence="2" id="KW-0472">Membrane</keyword>
<feature type="transmembrane region" description="Helical" evidence="2">
    <location>
        <begin position="334"/>
        <end position="353"/>
    </location>
</feature>
<feature type="transmembrane region" description="Helical" evidence="2">
    <location>
        <begin position="169"/>
        <end position="187"/>
    </location>
</feature>